<reference evidence="3 4" key="1">
    <citation type="submission" date="2024-02" db="EMBL/GenBank/DDBJ databases">
        <authorList>
            <person name="Daric V."/>
            <person name="Darras S."/>
        </authorList>
    </citation>
    <scope>NUCLEOTIDE SEQUENCE [LARGE SCALE GENOMIC DNA]</scope>
</reference>
<keyword evidence="1" id="KW-0539">Nucleus</keyword>
<evidence type="ECO:0000313" key="4">
    <source>
        <dbReference type="Proteomes" id="UP001642483"/>
    </source>
</evidence>
<comment type="subcellular location">
    <subcellularLocation>
        <location evidence="1">Nucleus</location>
    </subcellularLocation>
</comment>
<dbReference type="SUPFAM" id="SSF46689">
    <property type="entry name" value="Homeodomain-like"/>
    <property type="match status" value="1"/>
</dbReference>
<proteinExistence type="predicted"/>
<dbReference type="PROSITE" id="PS50960">
    <property type="entry name" value="HTH_PSQ"/>
    <property type="match status" value="1"/>
</dbReference>
<keyword evidence="1" id="KW-0238">DNA-binding</keyword>
<dbReference type="InterPro" id="IPR007889">
    <property type="entry name" value="HTH_Psq"/>
</dbReference>
<dbReference type="Gene3D" id="1.10.10.60">
    <property type="entry name" value="Homeodomain-like"/>
    <property type="match status" value="1"/>
</dbReference>
<dbReference type="InterPro" id="IPR009057">
    <property type="entry name" value="Homeodomain-like_sf"/>
</dbReference>
<organism evidence="3 4">
    <name type="scientific">Clavelina lepadiformis</name>
    <name type="common">Light-bulb sea squirt</name>
    <name type="synonym">Ascidia lepadiformis</name>
    <dbReference type="NCBI Taxonomy" id="159417"/>
    <lineage>
        <taxon>Eukaryota</taxon>
        <taxon>Metazoa</taxon>
        <taxon>Chordata</taxon>
        <taxon>Tunicata</taxon>
        <taxon>Ascidiacea</taxon>
        <taxon>Aplousobranchia</taxon>
        <taxon>Clavelinidae</taxon>
        <taxon>Clavelina</taxon>
    </lineage>
</organism>
<evidence type="ECO:0000256" key="1">
    <source>
        <dbReference type="PROSITE-ProRule" id="PRU00320"/>
    </source>
</evidence>
<name>A0ABP0GUD0_CLALP</name>
<dbReference type="Proteomes" id="UP001642483">
    <property type="component" value="Unassembled WGS sequence"/>
</dbReference>
<protein>
    <recommendedName>
        <fullName evidence="2">HTH psq-type domain-containing protein</fullName>
    </recommendedName>
</protein>
<evidence type="ECO:0000313" key="3">
    <source>
        <dbReference type="EMBL" id="CAK8694414.1"/>
    </source>
</evidence>
<evidence type="ECO:0000259" key="2">
    <source>
        <dbReference type="PROSITE" id="PS50960"/>
    </source>
</evidence>
<gene>
    <name evidence="3" type="ORF">CVLEPA_LOCUS27782</name>
</gene>
<dbReference type="Pfam" id="PF05225">
    <property type="entry name" value="HTH_psq"/>
    <property type="match status" value="1"/>
</dbReference>
<feature type="DNA-binding region" description="H-T-H motif" evidence="1">
    <location>
        <begin position="33"/>
        <end position="53"/>
    </location>
</feature>
<accession>A0ABP0GUD0</accession>
<sequence>MPRNRQRTSTQQSWTEEAMTIAIRAVNEKRMGYHKASKEYGVPKMTLIRRVQGDNINATGSKKELGRFHSTFSEVQEKGLVAHVLELERRFFGVTRKHLQSLAFELAEKNHIKHRFNMEKRLVGADWDLTYLLALSAVARFSTNVYCEIQ</sequence>
<keyword evidence="4" id="KW-1185">Reference proteome</keyword>
<comment type="caution">
    <text evidence="3">The sequence shown here is derived from an EMBL/GenBank/DDBJ whole genome shotgun (WGS) entry which is preliminary data.</text>
</comment>
<feature type="domain" description="HTH psq-type" evidence="2">
    <location>
        <begin position="1"/>
        <end position="57"/>
    </location>
</feature>
<dbReference type="EMBL" id="CAWYQH010000141">
    <property type="protein sequence ID" value="CAK8694414.1"/>
    <property type="molecule type" value="Genomic_DNA"/>
</dbReference>